<evidence type="ECO:0000313" key="2">
    <source>
        <dbReference type="EMBL" id="RPA75528.1"/>
    </source>
</evidence>
<accession>A0A3N4HSQ2</accession>
<reference evidence="2 3" key="1">
    <citation type="journal article" date="2018" name="Nat. Ecol. Evol.">
        <title>Pezizomycetes genomes reveal the molecular basis of ectomycorrhizal truffle lifestyle.</title>
        <authorList>
            <person name="Murat C."/>
            <person name="Payen T."/>
            <person name="Noel B."/>
            <person name="Kuo A."/>
            <person name="Morin E."/>
            <person name="Chen J."/>
            <person name="Kohler A."/>
            <person name="Krizsan K."/>
            <person name="Balestrini R."/>
            <person name="Da Silva C."/>
            <person name="Montanini B."/>
            <person name="Hainaut M."/>
            <person name="Levati E."/>
            <person name="Barry K.W."/>
            <person name="Belfiori B."/>
            <person name="Cichocki N."/>
            <person name="Clum A."/>
            <person name="Dockter R.B."/>
            <person name="Fauchery L."/>
            <person name="Guy J."/>
            <person name="Iotti M."/>
            <person name="Le Tacon F."/>
            <person name="Lindquist E.A."/>
            <person name="Lipzen A."/>
            <person name="Malagnac F."/>
            <person name="Mello A."/>
            <person name="Molinier V."/>
            <person name="Miyauchi S."/>
            <person name="Poulain J."/>
            <person name="Riccioni C."/>
            <person name="Rubini A."/>
            <person name="Sitrit Y."/>
            <person name="Splivallo R."/>
            <person name="Traeger S."/>
            <person name="Wang M."/>
            <person name="Zifcakova L."/>
            <person name="Wipf D."/>
            <person name="Zambonelli A."/>
            <person name="Paolocci F."/>
            <person name="Nowrousian M."/>
            <person name="Ottonello S."/>
            <person name="Baldrian P."/>
            <person name="Spatafora J.W."/>
            <person name="Henrissat B."/>
            <person name="Nagy L.G."/>
            <person name="Aury J.M."/>
            <person name="Wincker P."/>
            <person name="Grigoriev I.V."/>
            <person name="Bonfante P."/>
            <person name="Martin F.M."/>
        </authorList>
    </citation>
    <scope>NUCLEOTIDE SEQUENCE [LARGE SCALE GENOMIC DNA]</scope>
    <source>
        <strain evidence="2 3">RN42</strain>
    </source>
</reference>
<proteinExistence type="predicted"/>
<feature type="chain" id="PRO_5018121582" evidence="1">
    <location>
        <begin position="21"/>
        <end position="158"/>
    </location>
</feature>
<keyword evidence="1" id="KW-0732">Signal</keyword>
<evidence type="ECO:0000256" key="1">
    <source>
        <dbReference type="SAM" id="SignalP"/>
    </source>
</evidence>
<dbReference type="EMBL" id="ML119762">
    <property type="protein sequence ID" value="RPA75528.1"/>
    <property type="molecule type" value="Genomic_DNA"/>
</dbReference>
<gene>
    <name evidence="2" type="ORF">BJ508DRAFT_311923</name>
</gene>
<keyword evidence="3" id="KW-1185">Reference proteome</keyword>
<protein>
    <submittedName>
        <fullName evidence="2">Uncharacterized protein</fullName>
    </submittedName>
</protein>
<sequence length="158" mass="18297">MNKLLRLAPLFLLLSTFVLAAMREAPAPAVVQAEAPVQEDDDECKDCLYFLEPDSASPYLNLTEGSPFYRYINRFHFNKGKHWRPMKDFSSYLEMPEEIDGMRFVGCWPSKEGAGIVEGNVAYRYVTSKVDYKTMRRYDASNMRCQWILPEETEGEDE</sequence>
<evidence type="ECO:0000313" key="3">
    <source>
        <dbReference type="Proteomes" id="UP000275078"/>
    </source>
</evidence>
<dbReference type="Proteomes" id="UP000275078">
    <property type="component" value="Unassembled WGS sequence"/>
</dbReference>
<organism evidence="2 3">
    <name type="scientific">Ascobolus immersus RN42</name>
    <dbReference type="NCBI Taxonomy" id="1160509"/>
    <lineage>
        <taxon>Eukaryota</taxon>
        <taxon>Fungi</taxon>
        <taxon>Dikarya</taxon>
        <taxon>Ascomycota</taxon>
        <taxon>Pezizomycotina</taxon>
        <taxon>Pezizomycetes</taxon>
        <taxon>Pezizales</taxon>
        <taxon>Ascobolaceae</taxon>
        <taxon>Ascobolus</taxon>
    </lineage>
</organism>
<name>A0A3N4HSQ2_ASCIM</name>
<dbReference type="AlphaFoldDB" id="A0A3N4HSQ2"/>
<feature type="signal peptide" evidence="1">
    <location>
        <begin position="1"/>
        <end position="20"/>
    </location>
</feature>